<reference evidence="1 2" key="1">
    <citation type="submission" date="2024-06" db="EMBL/GenBank/DDBJ databases">
        <title>The Natural Products Discovery Center: Release of the First 8490 Sequenced Strains for Exploring Actinobacteria Biosynthetic Diversity.</title>
        <authorList>
            <person name="Kalkreuter E."/>
            <person name="Kautsar S.A."/>
            <person name="Yang D."/>
            <person name="Bader C.D."/>
            <person name="Teijaro C.N."/>
            <person name="Fluegel L."/>
            <person name="Davis C.M."/>
            <person name="Simpson J.R."/>
            <person name="Lauterbach L."/>
            <person name="Steele A.D."/>
            <person name="Gui C."/>
            <person name="Meng S."/>
            <person name="Li G."/>
            <person name="Viehrig K."/>
            <person name="Ye F."/>
            <person name="Su P."/>
            <person name="Kiefer A.F."/>
            <person name="Nichols A."/>
            <person name="Cepeda A.J."/>
            <person name="Yan W."/>
            <person name="Fan B."/>
            <person name="Jiang Y."/>
            <person name="Adhikari A."/>
            <person name="Zheng C.-J."/>
            <person name="Schuster L."/>
            <person name="Cowan T.M."/>
            <person name="Smanski M.J."/>
            <person name="Chevrette M.G."/>
            <person name="De Carvalho L.P.S."/>
            <person name="Shen B."/>
        </authorList>
    </citation>
    <scope>NUCLEOTIDE SEQUENCE [LARGE SCALE GENOMIC DNA]</scope>
    <source>
        <strain evidence="1 2">NPDC000837</strain>
    </source>
</reference>
<organism evidence="1 2">
    <name type="scientific">Streptomyces xantholiticus</name>
    <dbReference type="NCBI Taxonomy" id="68285"/>
    <lineage>
        <taxon>Bacteria</taxon>
        <taxon>Bacillati</taxon>
        <taxon>Actinomycetota</taxon>
        <taxon>Actinomycetes</taxon>
        <taxon>Kitasatosporales</taxon>
        <taxon>Streptomycetaceae</taxon>
        <taxon>Streptomyces</taxon>
    </lineage>
</organism>
<dbReference type="Proteomes" id="UP001445472">
    <property type="component" value="Unassembled WGS sequence"/>
</dbReference>
<comment type="caution">
    <text evidence="1">The sequence shown here is derived from an EMBL/GenBank/DDBJ whole genome shotgun (WGS) entry which is preliminary data.</text>
</comment>
<gene>
    <name evidence="1" type="ORF">ABT276_14610</name>
</gene>
<dbReference type="RefSeq" id="WP_267895549.1">
    <property type="nucleotide sequence ID" value="NZ_JBEPBX010000011.1"/>
</dbReference>
<sequence>MAPLLLSGTAAVRSRVMPVHLAPHLGGRGVDTYVGASGRERLL</sequence>
<protein>
    <submittedName>
        <fullName evidence="1">Uncharacterized protein</fullName>
    </submittedName>
</protein>
<keyword evidence="2" id="KW-1185">Reference proteome</keyword>
<dbReference type="EMBL" id="JBEPBX010000011">
    <property type="protein sequence ID" value="MER6614575.1"/>
    <property type="molecule type" value="Genomic_DNA"/>
</dbReference>
<evidence type="ECO:0000313" key="2">
    <source>
        <dbReference type="Proteomes" id="UP001445472"/>
    </source>
</evidence>
<proteinExistence type="predicted"/>
<name>A0ABV1UUW0_9ACTN</name>
<accession>A0ABV1UUW0</accession>
<evidence type="ECO:0000313" key="1">
    <source>
        <dbReference type="EMBL" id="MER6614575.1"/>
    </source>
</evidence>